<dbReference type="RefSeq" id="WP_096259260.1">
    <property type="nucleotide sequence ID" value="NZ_BDME01000002.1"/>
</dbReference>
<dbReference type="InterPro" id="IPR025669">
    <property type="entry name" value="AAA_dom"/>
</dbReference>
<dbReference type="FunFam" id="3.40.50.300:FF:000285">
    <property type="entry name" value="Sporulation initiation inhibitor Soj"/>
    <property type="match status" value="1"/>
</dbReference>
<evidence type="ECO:0000256" key="1">
    <source>
        <dbReference type="SAM" id="Coils"/>
    </source>
</evidence>
<dbReference type="InterPro" id="IPR027417">
    <property type="entry name" value="P-loop_NTPase"/>
</dbReference>
<feature type="domain" description="AAA" evidence="2">
    <location>
        <begin position="3"/>
        <end position="178"/>
    </location>
</feature>
<dbReference type="PANTHER" id="PTHR13696:SF52">
    <property type="entry name" value="PARA FAMILY PROTEIN CT_582"/>
    <property type="match status" value="1"/>
</dbReference>
<dbReference type="OrthoDB" id="9815116at2"/>
<dbReference type="AlphaFoldDB" id="A0A292YDT0"/>
<accession>A0A292YDT0</accession>
<keyword evidence="1" id="KW-0175">Coiled coil</keyword>
<dbReference type="Gene3D" id="3.40.50.300">
    <property type="entry name" value="P-loop containing nucleotide triphosphate hydrolases"/>
    <property type="match status" value="1"/>
</dbReference>
<dbReference type="Proteomes" id="UP000217944">
    <property type="component" value="Unassembled WGS sequence"/>
</dbReference>
<dbReference type="EMBL" id="BDME01000002">
    <property type="protein sequence ID" value="GAX87808.1"/>
    <property type="molecule type" value="Genomic_DNA"/>
</dbReference>
<organism evidence="3 4">
    <name type="scientific">Lebetimonas natsushimae</name>
    <dbReference type="NCBI Taxonomy" id="1936991"/>
    <lineage>
        <taxon>Bacteria</taxon>
        <taxon>Pseudomonadati</taxon>
        <taxon>Campylobacterota</taxon>
        <taxon>Epsilonproteobacteria</taxon>
        <taxon>Nautiliales</taxon>
        <taxon>Nautiliaceae</taxon>
        <taxon>Lebetimonas</taxon>
    </lineage>
</organism>
<dbReference type="SUPFAM" id="SSF52540">
    <property type="entry name" value="P-loop containing nucleoside triphosphate hydrolases"/>
    <property type="match status" value="1"/>
</dbReference>
<reference evidence="3 4" key="1">
    <citation type="journal article" date="2017" name="Syst. Appl. Microbiol.">
        <title>Lebetimonas natsushimae sp. nov., a novel strictly anaerobic, moderately thermophilic chemoautotroph isolated from a deep-sea hydrothermal vent polychaete nest in the Mid-Okinawa Trough.</title>
        <authorList>
            <person name="Nagata R."/>
            <person name="Takaki Y."/>
            <person name="Tame A."/>
            <person name="Nunoura T."/>
            <person name="Muto H."/>
            <person name="Mino S."/>
            <person name="Sawayama S."/>
            <person name="Takai K."/>
            <person name="Nakagawa S."/>
        </authorList>
    </citation>
    <scope>NUCLEOTIDE SEQUENCE [LARGE SCALE GENOMIC DNA]</scope>
    <source>
        <strain evidence="3 4">HS1857</strain>
    </source>
</reference>
<dbReference type="PANTHER" id="PTHR13696">
    <property type="entry name" value="P-LOOP CONTAINING NUCLEOSIDE TRIPHOSPHATE HYDROLASE"/>
    <property type="match status" value="1"/>
</dbReference>
<gene>
    <name evidence="3" type="ORF">LNAT_P1105</name>
</gene>
<dbReference type="CDD" id="cd02042">
    <property type="entry name" value="ParAB_family"/>
    <property type="match status" value="1"/>
</dbReference>
<proteinExistence type="predicted"/>
<name>A0A292YDT0_9BACT</name>
<evidence type="ECO:0000313" key="4">
    <source>
        <dbReference type="Proteomes" id="UP000217944"/>
    </source>
</evidence>
<evidence type="ECO:0000313" key="3">
    <source>
        <dbReference type="EMBL" id="GAX87808.1"/>
    </source>
</evidence>
<sequence>MIEIISVANQKGGVGKTTTAVNLAASIAINEKKVLLIDADPQANTTSSLGFYKSDYEFNLYHVLIGSKSINEVILNTKIPTLDLVPSNIGLVGIEREFDELEDKELVLKKKLKELNTDYDYIIIDTPPTLGIITINALSASDSVIIPVQTEYFALEGLGQLLQTIKLLRRTKNPKLKIKGILPTMYTKSNNLSKQVLHDIIKHFRDNMFKTDDKFIVIPRNVRLAEAPSFGMPVISYDVKSSGAIAYELLAKTILENNK</sequence>
<feature type="coiled-coil region" evidence="1">
    <location>
        <begin position="91"/>
        <end position="118"/>
    </location>
</feature>
<comment type="caution">
    <text evidence="3">The sequence shown here is derived from an EMBL/GenBank/DDBJ whole genome shotgun (WGS) entry which is preliminary data.</text>
</comment>
<protein>
    <submittedName>
        <fullName evidence="3">Chromosome partitioning protein</fullName>
    </submittedName>
</protein>
<keyword evidence="4" id="KW-1185">Reference proteome</keyword>
<dbReference type="Pfam" id="PF13614">
    <property type="entry name" value="AAA_31"/>
    <property type="match status" value="1"/>
</dbReference>
<evidence type="ECO:0000259" key="2">
    <source>
        <dbReference type="Pfam" id="PF13614"/>
    </source>
</evidence>
<dbReference type="InterPro" id="IPR050678">
    <property type="entry name" value="DNA_Partitioning_ATPase"/>
</dbReference>